<dbReference type="CDD" id="cd00118">
    <property type="entry name" value="LysM"/>
    <property type="match status" value="1"/>
</dbReference>
<dbReference type="Gene3D" id="3.10.350.10">
    <property type="entry name" value="LysM domain"/>
    <property type="match status" value="1"/>
</dbReference>
<evidence type="ECO:0000259" key="5">
    <source>
        <dbReference type="PROSITE" id="PS50911"/>
    </source>
</evidence>
<evidence type="ECO:0000313" key="9">
    <source>
        <dbReference type="Proteomes" id="UP000646308"/>
    </source>
</evidence>
<protein>
    <submittedName>
        <fullName evidence="6">CHAP domain-containing protein</fullName>
    </submittedName>
</protein>
<feature type="compositionally biased region" description="Polar residues" evidence="4">
    <location>
        <begin position="120"/>
        <end position="133"/>
    </location>
</feature>
<feature type="domain" description="Peptidase C51" evidence="5">
    <location>
        <begin position="172"/>
        <end position="292"/>
    </location>
</feature>
<evidence type="ECO:0000256" key="4">
    <source>
        <dbReference type="SAM" id="MobiDB-lite"/>
    </source>
</evidence>
<dbReference type="GO" id="GO:0071555">
    <property type="term" value="P:cell wall organization"/>
    <property type="evidence" value="ECO:0007669"/>
    <property type="project" value="UniProtKB-KW"/>
</dbReference>
<dbReference type="EMBL" id="NEFX01000005">
    <property type="protein sequence ID" value="OTW31571.1"/>
    <property type="molecule type" value="Genomic_DNA"/>
</dbReference>
<organism evidence="6 9">
    <name type="scientific">Staphylococcus agnetis</name>
    <dbReference type="NCBI Taxonomy" id="985762"/>
    <lineage>
        <taxon>Bacteria</taxon>
        <taxon>Bacillati</taxon>
        <taxon>Bacillota</taxon>
        <taxon>Bacilli</taxon>
        <taxon>Bacillales</taxon>
        <taxon>Staphylococcaceae</taxon>
        <taxon>Staphylococcus</taxon>
    </lineage>
</organism>
<reference evidence="6" key="2">
    <citation type="submission" date="2019-11" db="EMBL/GenBank/DDBJ databases">
        <title>Whole genome comparisons of Staphylococcus agnetis isolates from cattle and chickens.</title>
        <authorList>
            <person name="Rhoads D."/>
            <person name="Shwani A."/>
            <person name="Adkins P."/>
            <person name="Calcutt M."/>
            <person name="Middleton J."/>
        </authorList>
    </citation>
    <scope>NUCLEOTIDE SEQUENCE</scope>
    <source>
        <strain evidence="6">1387</strain>
    </source>
</reference>
<dbReference type="Pfam" id="PF05257">
    <property type="entry name" value="CHAP"/>
    <property type="match status" value="1"/>
</dbReference>
<dbReference type="Proteomes" id="UP000646308">
    <property type="component" value="Unassembled WGS sequence"/>
</dbReference>
<dbReference type="SMART" id="SM00257">
    <property type="entry name" value="LysM"/>
    <property type="match status" value="2"/>
</dbReference>
<dbReference type="InterPro" id="IPR018392">
    <property type="entry name" value="LysM"/>
</dbReference>
<dbReference type="InterPro" id="IPR036779">
    <property type="entry name" value="LysM_dom_sf"/>
</dbReference>
<dbReference type="AlphaFoldDB" id="A0A242VGT6"/>
<evidence type="ECO:0000256" key="2">
    <source>
        <dbReference type="ARBA" id="ARBA00022801"/>
    </source>
</evidence>
<keyword evidence="1" id="KW-0732">Signal</keyword>
<evidence type="ECO:0000313" key="6">
    <source>
        <dbReference type="EMBL" id="NJI01982.1"/>
    </source>
</evidence>
<gene>
    <name evidence="7" type="ORF">B9M88_03485</name>
    <name evidence="6" type="ORF">GLV84_03800</name>
</gene>
<dbReference type="InterPro" id="IPR038765">
    <property type="entry name" value="Papain-like_cys_pep_sf"/>
</dbReference>
<evidence type="ECO:0000313" key="7">
    <source>
        <dbReference type="EMBL" id="OTW31571.1"/>
    </source>
</evidence>
<keyword evidence="2" id="KW-0378">Hydrolase</keyword>
<dbReference type="RefSeq" id="WP_060550605.1">
    <property type="nucleotide sequence ID" value="NZ_CP009623.1"/>
</dbReference>
<dbReference type="SUPFAM" id="SSF54001">
    <property type="entry name" value="Cysteine proteinases"/>
    <property type="match status" value="1"/>
</dbReference>
<dbReference type="GO" id="GO:0016787">
    <property type="term" value="F:hydrolase activity"/>
    <property type="evidence" value="ECO:0007669"/>
    <property type="project" value="UniProtKB-KW"/>
</dbReference>
<accession>A0A242VGT6</accession>
<dbReference type="GeneID" id="57690940"/>
<evidence type="ECO:0000256" key="1">
    <source>
        <dbReference type="ARBA" id="ARBA00022729"/>
    </source>
</evidence>
<comment type="caution">
    <text evidence="6">The sequence shown here is derived from an EMBL/GenBank/DDBJ whole genome shotgun (WGS) entry which is preliminary data.</text>
</comment>
<sequence length="292" mass="33125">MLRTYVIALIVANTSLTQSIDVHNRASLNDLSQKTGISVQELKSLNPSYGQPSQTIKKIRIPNKHVHIVEEGDTLNRILARYHLTTHTFYQYNPTFKTLVPKQRLAISPKGAALLFQPRQIPTPTIASPSRTSQPKHHTSYQDRSLSTLNILHKTTAYFQGNKTSSKTQPPIKDKSTLNFLNHKSDSSQNLYLQGQCTYYAFQRRMALGRPIHNHWGDAKHWYAHARAQGFHVSTSPQIGAIMVSQEGPFGHVAIVETIKSNAIVVSEMNWVAPFVVNHRVIESYEQFYFIH</sequence>
<dbReference type="SUPFAM" id="SSF54106">
    <property type="entry name" value="LysM domain"/>
    <property type="match status" value="1"/>
</dbReference>
<dbReference type="Pfam" id="PF01476">
    <property type="entry name" value="LysM"/>
    <property type="match status" value="1"/>
</dbReference>
<dbReference type="Gene3D" id="3.90.1720.10">
    <property type="entry name" value="endopeptidase domain like (from Nostoc punctiforme)"/>
    <property type="match status" value="1"/>
</dbReference>
<keyword evidence="3" id="KW-0961">Cell wall biogenesis/degradation</keyword>
<evidence type="ECO:0000313" key="8">
    <source>
        <dbReference type="Proteomes" id="UP000195208"/>
    </source>
</evidence>
<feature type="region of interest" description="Disordered" evidence="4">
    <location>
        <begin position="118"/>
        <end position="143"/>
    </location>
</feature>
<name>A0A242VGT6_9STAP</name>
<dbReference type="EMBL" id="WMFL01000058">
    <property type="protein sequence ID" value="NJI01982.1"/>
    <property type="molecule type" value="Genomic_DNA"/>
</dbReference>
<dbReference type="PROSITE" id="PS50911">
    <property type="entry name" value="CHAP"/>
    <property type="match status" value="1"/>
</dbReference>
<dbReference type="Proteomes" id="UP000195208">
    <property type="component" value="Unassembled WGS sequence"/>
</dbReference>
<dbReference type="OrthoDB" id="2409959at2"/>
<dbReference type="InterPro" id="IPR007921">
    <property type="entry name" value="CHAP_dom"/>
</dbReference>
<proteinExistence type="predicted"/>
<keyword evidence="8" id="KW-1185">Reference proteome</keyword>
<evidence type="ECO:0000256" key="3">
    <source>
        <dbReference type="ARBA" id="ARBA00023316"/>
    </source>
</evidence>
<reference evidence="7 8" key="1">
    <citation type="submission" date="2017-04" db="EMBL/GenBank/DDBJ databases">
        <title>Staphylococcus agnetis, a potential pathogen in the broiler production.</title>
        <authorList>
            <person name="Poulsen L."/>
        </authorList>
    </citation>
    <scope>NUCLEOTIDE SEQUENCE [LARGE SCALE GENOMIC DNA]</scope>
    <source>
        <strain evidence="7 8">723_310714_2_2_spleen</strain>
    </source>
</reference>